<name>A0A915MD49_MELJA</name>
<sequence>MAANESVLKFYDEYRKTRDIKDKEKAMAAVKRMDKANQNLLALSKKVRKAYREKMKNDHERMVAAMEKAKKTNSPSDLKAADDAIVETIIMVLKG</sequence>
<keyword evidence="1" id="KW-0175">Coiled coil</keyword>
<organism evidence="2 3">
    <name type="scientific">Meloidogyne javanica</name>
    <name type="common">Root-knot nematode worm</name>
    <dbReference type="NCBI Taxonomy" id="6303"/>
    <lineage>
        <taxon>Eukaryota</taxon>
        <taxon>Metazoa</taxon>
        <taxon>Ecdysozoa</taxon>
        <taxon>Nematoda</taxon>
        <taxon>Chromadorea</taxon>
        <taxon>Rhabditida</taxon>
        <taxon>Tylenchina</taxon>
        <taxon>Tylenchomorpha</taxon>
        <taxon>Tylenchoidea</taxon>
        <taxon>Meloidogynidae</taxon>
        <taxon>Meloidogyninae</taxon>
        <taxon>Meloidogyne</taxon>
        <taxon>Meloidogyne incognita group</taxon>
    </lineage>
</organism>
<dbReference type="WBParaSite" id="scaffold34779_cov318.g21697">
    <property type="protein sequence ID" value="scaffold34779_cov318.g21697"/>
    <property type="gene ID" value="scaffold34779_cov318.g21697"/>
</dbReference>
<reference evidence="3" key="1">
    <citation type="submission" date="2022-11" db="UniProtKB">
        <authorList>
            <consortium name="WormBaseParasite"/>
        </authorList>
    </citation>
    <scope>IDENTIFICATION</scope>
</reference>
<protein>
    <submittedName>
        <fullName evidence="3">Uncharacterized protein</fullName>
    </submittedName>
</protein>
<keyword evidence="2" id="KW-1185">Reference proteome</keyword>
<evidence type="ECO:0000313" key="2">
    <source>
        <dbReference type="Proteomes" id="UP000887561"/>
    </source>
</evidence>
<evidence type="ECO:0000256" key="1">
    <source>
        <dbReference type="SAM" id="Coils"/>
    </source>
</evidence>
<dbReference type="Proteomes" id="UP000887561">
    <property type="component" value="Unplaced"/>
</dbReference>
<dbReference type="AlphaFoldDB" id="A0A915MD49"/>
<proteinExistence type="predicted"/>
<accession>A0A915MD49</accession>
<feature type="coiled-coil region" evidence="1">
    <location>
        <begin position="33"/>
        <end position="72"/>
    </location>
</feature>
<evidence type="ECO:0000313" key="3">
    <source>
        <dbReference type="WBParaSite" id="scaffold34779_cov318.g21697"/>
    </source>
</evidence>